<feature type="domain" description="NIPSNAP" evidence="2">
    <location>
        <begin position="3"/>
        <end position="101"/>
    </location>
</feature>
<reference evidence="4" key="1">
    <citation type="journal article" date="2022" name="Microorganisms">
        <title>Beyond the ABCs#Discovery of Three New Plasmid Types in Rhodobacterales (RepQ, RepY, RepW).</title>
        <authorList>
            <person name="Freese H.M."/>
            <person name="Ringel V."/>
            <person name="Overmann J."/>
            <person name="Petersen J."/>
        </authorList>
    </citation>
    <scope>NUCLEOTIDE SEQUENCE [LARGE SCALE GENOMIC DNA]</scope>
    <source>
        <strain evidence="4">DSM 109990</strain>
        <plasmid evidence="4">pDSM109990_b</plasmid>
    </source>
</reference>
<evidence type="ECO:0000313" key="4">
    <source>
        <dbReference type="Proteomes" id="UP000831019"/>
    </source>
</evidence>
<evidence type="ECO:0000256" key="1">
    <source>
        <dbReference type="ARBA" id="ARBA00005291"/>
    </source>
</evidence>
<comment type="similarity">
    <text evidence="1">Belongs to the NipSnap family.</text>
</comment>
<geneLocation type="plasmid" evidence="3 4">
    <name>pDSM109990_b</name>
</geneLocation>
<dbReference type="Proteomes" id="UP000831019">
    <property type="component" value="Plasmid pDSM109990_b"/>
</dbReference>
<proteinExistence type="inferred from homology"/>
<dbReference type="PANTHER" id="PTHR21017:SF17">
    <property type="entry name" value="PROTEIN NIPSNAP"/>
    <property type="match status" value="1"/>
</dbReference>
<name>A0ABY3ZST4_9RHOB</name>
<dbReference type="PANTHER" id="PTHR21017">
    <property type="entry name" value="NIPSNAP-RELATED"/>
    <property type="match status" value="1"/>
</dbReference>
<evidence type="ECO:0000313" key="3">
    <source>
        <dbReference type="EMBL" id="UOA16829.1"/>
    </source>
</evidence>
<dbReference type="Pfam" id="PF07978">
    <property type="entry name" value="NIPSNAP"/>
    <property type="match status" value="1"/>
</dbReference>
<accession>A0ABY3ZST4</accession>
<sequence length="104" mass="11805">MIYDHRTYCCRPGTIKKHLALYAEFGFPAQRRILGEPVIYAQVETGDVNSFVHIWAYEDAADRAARRAQMAADPEWQAYLKKSAEAGYLVSQTNKILMPVPLEA</sequence>
<dbReference type="InterPro" id="IPR012577">
    <property type="entry name" value="NIPSNAP"/>
</dbReference>
<keyword evidence="4" id="KW-1185">Reference proteome</keyword>
<dbReference type="InterPro" id="IPR051557">
    <property type="entry name" value="NipSnap_domain"/>
</dbReference>
<dbReference type="RefSeq" id="WP_243263591.1">
    <property type="nucleotide sequence ID" value="NZ_CP085146.1"/>
</dbReference>
<dbReference type="InterPro" id="IPR011008">
    <property type="entry name" value="Dimeric_a/b-barrel"/>
</dbReference>
<evidence type="ECO:0000259" key="2">
    <source>
        <dbReference type="Pfam" id="PF07978"/>
    </source>
</evidence>
<organism evidence="3 4">
    <name type="scientific">Sulfitobacter dubius</name>
    <dbReference type="NCBI Taxonomy" id="218673"/>
    <lineage>
        <taxon>Bacteria</taxon>
        <taxon>Pseudomonadati</taxon>
        <taxon>Pseudomonadota</taxon>
        <taxon>Alphaproteobacteria</taxon>
        <taxon>Rhodobacterales</taxon>
        <taxon>Roseobacteraceae</taxon>
        <taxon>Sulfitobacter</taxon>
    </lineage>
</organism>
<gene>
    <name evidence="3" type="ORF">DSM109990_03715</name>
</gene>
<protein>
    <recommendedName>
        <fullName evidence="2">NIPSNAP domain-containing protein</fullName>
    </recommendedName>
</protein>
<dbReference type="SUPFAM" id="SSF54909">
    <property type="entry name" value="Dimeric alpha+beta barrel"/>
    <property type="match status" value="1"/>
</dbReference>
<keyword evidence="3" id="KW-0614">Plasmid</keyword>
<dbReference type="EMBL" id="CP085146">
    <property type="protein sequence ID" value="UOA16829.1"/>
    <property type="molecule type" value="Genomic_DNA"/>
</dbReference>
<dbReference type="Gene3D" id="3.30.70.100">
    <property type="match status" value="1"/>
</dbReference>